<name>A0A7Y8VQQ6_9FIRM</name>
<dbReference type="EMBL" id="JABXYR010000001">
    <property type="protein sequence ID" value="NWO22898.1"/>
    <property type="molecule type" value="Genomic_DNA"/>
</dbReference>
<dbReference type="Proteomes" id="UP000526307">
    <property type="component" value="Unassembled WGS sequence"/>
</dbReference>
<dbReference type="RefSeq" id="WP_009643702.1">
    <property type="nucleotide sequence ID" value="NZ_JABXYR010000001.1"/>
</dbReference>
<comment type="caution">
    <text evidence="1">The sequence shown here is derived from an EMBL/GenBank/DDBJ whole genome shotgun (WGS) entry which is preliminary data.</text>
</comment>
<proteinExistence type="predicted"/>
<sequence length="49" mass="5797">MNEYTKLYQKMRETCIPPLNKTKTVNAIRKARNPITFLVKEILFRSPSI</sequence>
<reference evidence="1 2" key="1">
    <citation type="submission" date="2020-06" db="EMBL/GenBank/DDBJ databases">
        <title>Mogibacterium timidum strain W9173 genomic sequence.</title>
        <authorList>
            <person name="Wade W.G."/>
            <person name="Johnston C.D."/>
            <person name="Chen T."/>
            <person name="Dewhirst F.E."/>
        </authorList>
    </citation>
    <scope>NUCLEOTIDE SEQUENCE [LARGE SCALE GENOMIC DNA]</scope>
    <source>
        <strain evidence="1 2">W9173</strain>
    </source>
</reference>
<accession>A0A7Y8VQQ6</accession>
<gene>
    <name evidence="1" type="ORF">HW270_02235</name>
</gene>
<evidence type="ECO:0000313" key="1">
    <source>
        <dbReference type="EMBL" id="NWO22898.1"/>
    </source>
</evidence>
<evidence type="ECO:0000313" key="2">
    <source>
        <dbReference type="Proteomes" id="UP000526307"/>
    </source>
</evidence>
<keyword evidence="2" id="KW-1185">Reference proteome</keyword>
<dbReference type="AlphaFoldDB" id="A0A7Y8VQQ6"/>
<organism evidence="1 2">
    <name type="scientific">Mogibacterium timidum</name>
    <dbReference type="NCBI Taxonomy" id="35519"/>
    <lineage>
        <taxon>Bacteria</taxon>
        <taxon>Bacillati</taxon>
        <taxon>Bacillota</taxon>
        <taxon>Clostridia</taxon>
        <taxon>Peptostreptococcales</taxon>
        <taxon>Anaerovoracaceae</taxon>
        <taxon>Mogibacterium</taxon>
    </lineage>
</organism>
<protein>
    <submittedName>
        <fullName evidence="1">Uncharacterized protein</fullName>
    </submittedName>
</protein>